<dbReference type="PANTHER" id="PTHR11309">
    <property type="entry name" value="FRIZZLED"/>
    <property type="match status" value="1"/>
</dbReference>
<dbReference type="SUPFAM" id="SSF47473">
    <property type="entry name" value="EF-hand"/>
    <property type="match status" value="1"/>
</dbReference>
<accession>A0A6A5FF46</accession>
<feature type="chain" id="PRO_5025602876" description="FZ domain-containing protein" evidence="4">
    <location>
        <begin position="21"/>
        <end position="654"/>
    </location>
</feature>
<feature type="disulfide bond" evidence="3">
    <location>
        <begin position="268"/>
        <end position="329"/>
    </location>
</feature>
<dbReference type="GO" id="GO:0042813">
    <property type="term" value="F:Wnt receptor activity"/>
    <property type="evidence" value="ECO:0007669"/>
    <property type="project" value="TreeGrafter"/>
</dbReference>
<feature type="signal peptide" evidence="4">
    <location>
        <begin position="1"/>
        <end position="20"/>
    </location>
</feature>
<feature type="domain" description="FZ" evidence="5">
    <location>
        <begin position="141"/>
        <end position="255"/>
    </location>
</feature>
<feature type="disulfide bond" evidence="3">
    <location>
        <begin position="460"/>
        <end position="484"/>
    </location>
</feature>
<dbReference type="EMBL" id="VHII01000007">
    <property type="protein sequence ID" value="KAF1388474.1"/>
    <property type="molecule type" value="Genomic_DNA"/>
</dbReference>
<dbReference type="CDD" id="cd07066">
    <property type="entry name" value="CRD_FZ"/>
    <property type="match status" value="1"/>
</dbReference>
<dbReference type="InterPro" id="IPR036790">
    <property type="entry name" value="Frizzled_dom_sf"/>
</dbReference>
<dbReference type="Pfam" id="PF01392">
    <property type="entry name" value="Fz"/>
    <property type="match status" value="4"/>
</dbReference>
<evidence type="ECO:0000256" key="4">
    <source>
        <dbReference type="SAM" id="SignalP"/>
    </source>
</evidence>
<feature type="domain" description="FZ" evidence="5">
    <location>
        <begin position="24"/>
        <end position="133"/>
    </location>
</feature>
<keyword evidence="1" id="KW-0217">Developmental protein</keyword>
<dbReference type="SMART" id="SM00063">
    <property type="entry name" value="FRI"/>
    <property type="match status" value="4"/>
</dbReference>
<dbReference type="InterPro" id="IPR020067">
    <property type="entry name" value="Frizzled_dom"/>
</dbReference>
<dbReference type="InterPro" id="IPR011992">
    <property type="entry name" value="EF-hand-dom_pair"/>
</dbReference>
<sequence length="654" mass="72544">MEHLVLVVLGLLLSPHCLRAQSSSNRANCKPVTASFCQGVGYTTTPHPTGALGFNLQQTGQIVETACSPHVAVLMCRVVVPECGSEDNSRMKPCRALCEKVKTDCESALRAKRLLWPTRLRCETLPESNCVQGQDTRVAPTSPATCQTISVHLCIDMPYTETVLPNLLGHTSQEEASLVLQTFSPIIQVGCSSELRPFLCSVYTPKCVSGIPRPPCRTLCEKARSGCESLMNKFGFQWPEALRCEAFTTESCDKSQDMSFTHTSFATCEPISVPLCVGLPYTETVLPNALGHKSQEDAGMEIHQYSPLVKVECSPHLKPFLCSVYTPECVSGTPRPPCRTLCEKARSGCESLMNKFGFQWPEALRCEAFTTESCEHYGVGSSGGFCEPITIPMCQGLSYNQTITPNLLGHTSQRDAVVKMSFFNSMVQTMCSVDIRLFVCTVYAPQCVAGEVQRPCRSFCERARQGCEGLMNSFGLSWPDELQCNLFPEEMCISEDRRPDMLSAEGVLAKLNAGGYSVRGKSLSLKTARLLLTLMDADKTGDLDVVEVFKLEHYVAATRREYVESYEKRSPPSVTQTQMKKILSGRNFDLDDETFRVLWYEHNSKGGIDYDEFVAVVTKLHILRDRFQAHLLNLPCDCQVASFSFKQFMKSALL</sequence>
<dbReference type="GO" id="GO:0005886">
    <property type="term" value="C:plasma membrane"/>
    <property type="evidence" value="ECO:0007669"/>
    <property type="project" value="TreeGrafter"/>
</dbReference>
<keyword evidence="7" id="KW-1185">Reference proteome</keyword>
<dbReference type="PANTHER" id="PTHR11309:SF97">
    <property type="entry name" value="SECRETED FRIZZLED-RELATED PROTEIN 3"/>
    <property type="match status" value="1"/>
</dbReference>
<feature type="disulfide bond" evidence="3">
    <location>
        <begin position="154"/>
        <end position="200"/>
    </location>
</feature>
<feature type="disulfide bond" evidence="3">
    <location>
        <begin position="276"/>
        <end position="322"/>
    </location>
</feature>
<comment type="caution">
    <text evidence="3">Lacks conserved residue(s) required for the propagation of feature annotation.</text>
</comment>
<proteinExistence type="predicted"/>
<feature type="disulfide bond" evidence="3">
    <location>
        <begin position="386"/>
        <end position="447"/>
    </location>
</feature>
<dbReference type="PROSITE" id="PS50038">
    <property type="entry name" value="FZ"/>
    <property type="match status" value="4"/>
</dbReference>
<evidence type="ECO:0000259" key="5">
    <source>
        <dbReference type="PROSITE" id="PS50038"/>
    </source>
</evidence>
<feature type="disulfide bond" evidence="3">
    <location>
        <begin position="146"/>
        <end position="207"/>
    </location>
</feature>
<evidence type="ECO:0000256" key="1">
    <source>
        <dbReference type="ARBA" id="ARBA00022473"/>
    </source>
</evidence>
<dbReference type="AlphaFoldDB" id="A0A6A5FF46"/>
<evidence type="ECO:0000313" key="7">
    <source>
        <dbReference type="Proteomes" id="UP000465112"/>
    </source>
</evidence>
<reference evidence="6 7" key="1">
    <citation type="submission" date="2019-06" db="EMBL/GenBank/DDBJ databases">
        <title>A chromosome-scale genome assembly of the European perch, Perca fluviatilis.</title>
        <authorList>
            <person name="Roques C."/>
            <person name="Zahm M."/>
            <person name="Cabau C."/>
            <person name="Klopp C."/>
            <person name="Bouchez O."/>
            <person name="Donnadieu C."/>
            <person name="Kuhl H."/>
            <person name="Gislard M."/>
            <person name="Guendouz S."/>
            <person name="Journot L."/>
            <person name="Haffray P."/>
            <person name="Bestin A."/>
            <person name="Morvezen R."/>
            <person name="Feron R."/>
            <person name="Wen M."/>
            <person name="Jouanno E."/>
            <person name="Herpin A."/>
            <person name="Schartl M."/>
            <person name="Postlethwait J."/>
            <person name="Schaerlinger B."/>
            <person name="Chardard D."/>
            <person name="Lecocq T."/>
            <person name="Poncet C."/>
            <person name="Jaffrelo L."/>
            <person name="Lampietro C."/>
            <person name="Guiguen Y."/>
        </authorList>
    </citation>
    <scope>NUCLEOTIDE SEQUENCE [LARGE SCALE GENOMIC DNA]</scope>
    <source>
        <tissue evidence="6">Blood</tissue>
    </source>
</reference>
<keyword evidence="2 3" id="KW-1015">Disulfide bond</keyword>
<comment type="caution">
    <text evidence="6">The sequence shown here is derived from an EMBL/GenBank/DDBJ whole genome shotgun (WGS) entry which is preliminary data.</text>
</comment>
<feature type="disulfide bond" evidence="3">
    <location>
        <begin position="98"/>
        <end position="122"/>
    </location>
</feature>
<protein>
    <recommendedName>
        <fullName evidence="5">FZ domain-containing protein</fullName>
    </recommendedName>
</protein>
<dbReference type="Proteomes" id="UP000465112">
    <property type="component" value="Chromosome 7"/>
</dbReference>
<evidence type="ECO:0000313" key="6">
    <source>
        <dbReference type="EMBL" id="KAF1388474.1"/>
    </source>
</evidence>
<dbReference type="InterPro" id="IPR015526">
    <property type="entry name" value="Frizzled/SFRP"/>
</dbReference>
<keyword evidence="4" id="KW-0732">Signal</keyword>
<dbReference type="Gene3D" id="1.10.2000.10">
    <property type="entry name" value="Frizzled cysteine-rich domain"/>
    <property type="match status" value="4"/>
</dbReference>
<dbReference type="GO" id="GO:0017147">
    <property type="term" value="F:Wnt-protein binding"/>
    <property type="evidence" value="ECO:0007669"/>
    <property type="project" value="TreeGrafter"/>
</dbReference>
<dbReference type="SUPFAM" id="SSF63501">
    <property type="entry name" value="Frizzled cysteine-rich domain"/>
    <property type="match status" value="4"/>
</dbReference>
<feature type="domain" description="FZ" evidence="5">
    <location>
        <begin position="263"/>
        <end position="389"/>
    </location>
</feature>
<dbReference type="Gene3D" id="1.10.238.10">
    <property type="entry name" value="EF-hand"/>
    <property type="match status" value="1"/>
</dbReference>
<feature type="disulfide bond" evidence="3">
    <location>
        <begin position="342"/>
        <end position="366"/>
    </location>
</feature>
<organism evidence="6 7">
    <name type="scientific">Perca fluviatilis</name>
    <name type="common">European perch</name>
    <dbReference type="NCBI Taxonomy" id="8168"/>
    <lineage>
        <taxon>Eukaryota</taxon>
        <taxon>Metazoa</taxon>
        <taxon>Chordata</taxon>
        <taxon>Craniata</taxon>
        <taxon>Vertebrata</taxon>
        <taxon>Euteleostomi</taxon>
        <taxon>Actinopterygii</taxon>
        <taxon>Neopterygii</taxon>
        <taxon>Teleostei</taxon>
        <taxon>Neoteleostei</taxon>
        <taxon>Acanthomorphata</taxon>
        <taxon>Eupercaria</taxon>
        <taxon>Perciformes</taxon>
        <taxon>Percoidei</taxon>
        <taxon>Percidae</taxon>
        <taxon>Percinae</taxon>
        <taxon>Perca</taxon>
    </lineage>
</organism>
<name>A0A6A5FF46_PERFL</name>
<evidence type="ECO:0000256" key="2">
    <source>
        <dbReference type="ARBA" id="ARBA00023157"/>
    </source>
</evidence>
<dbReference type="GO" id="GO:0060070">
    <property type="term" value="P:canonical Wnt signaling pathway"/>
    <property type="evidence" value="ECO:0007669"/>
    <property type="project" value="TreeGrafter"/>
</dbReference>
<evidence type="ECO:0000256" key="3">
    <source>
        <dbReference type="PROSITE-ProRule" id="PRU00090"/>
    </source>
</evidence>
<feature type="domain" description="FZ" evidence="5">
    <location>
        <begin position="381"/>
        <end position="495"/>
    </location>
</feature>
<feature type="disulfide bond" evidence="3">
    <location>
        <begin position="220"/>
        <end position="244"/>
    </location>
</feature>
<gene>
    <name evidence="6" type="ORF">PFLUV_G00090590</name>
</gene>
<dbReference type="GO" id="GO:0035567">
    <property type="term" value="P:non-canonical Wnt signaling pathway"/>
    <property type="evidence" value="ECO:0007669"/>
    <property type="project" value="TreeGrafter"/>
</dbReference>
<dbReference type="OrthoDB" id="10053709at2759"/>
<feature type="disulfide bond" evidence="3">
    <location>
        <begin position="67"/>
        <end position="105"/>
    </location>
</feature>
<feature type="disulfide bond" evidence="3">
    <location>
        <begin position="394"/>
        <end position="440"/>
    </location>
</feature>